<dbReference type="Proteomes" id="UP000260351">
    <property type="component" value="Unassembled WGS sequence"/>
</dbReference>
<sequence length="368" mass="39204">MSRNLGFCGLAVIVFLVTVVRPVASGGCADPDLFRGWGETAPPVAVLGAGSWYRASLGWILAPGDCAARQVAEEMDAASAAFEHHFGLLAPRGAVIDVAHARHAPALKEAGAAWVLPWRFDQADEAADARAEAIRTQVRAQLASGGREPDAGQVEALVERALDELGEDGAAETSSLEPKAIRHEIAHLLFMHAVWPSSAGRGEQYGGDAPDWLDEAAAVVAESADMTEARRQAFRELARSGRTIPLEEYLSMEHPVFAAREFQALVDQARAQAEAGGAAVVSASLPAEHLERARAFYAQTRGFTDYLVHRSGDDRVLAEIATTMRGGAAFEAWLAASGVESGLPGDLQDLEREFDSWARETGGALPDL</sequence>
<accession>A0A3E1K7E4</accession>
<dbReference type="OrthoDB" id="6051500at2"/>
<name>A0A3E1K7E4_9GAMM</name>
<keyword evidence="2" id="KW-1185">Reference proteome</keyword>
<comment type="caution">
    <text evidence="1">The sequence shown here is derived from an EMBL/GenBank/DDBJ whole genome shotgun (WGS) entry which is preliminary data.</text>
</comment>
<evidence type="ECO:0008006" key="3">
    <source>
        <dbReference type="Google" id="ProtNLM"/>
    </source>
</evidence>
<evidence type="ECO:0000313" key="1">
    <source>
        <dbReference type="EMBL" id="RFF29956.1"/>
    </source>
</evidence>
<protein>
    <recommendedName>
        <fullName evidence="3">Peptidase MA-like domain-containing protein</fullName>
    </recommendedName>
</protein>
<dbReference type="RefSeq" id="WP_116651190.1">
    <property type="nucleotide sequence ID" value="NZ_QUZK01000041.1"/>
</dbReference>
<proteinExistence type="predicted"/>
<reference evidence="1 2" key="1">
    <citation type="submission" date="2018-08" db="EMBL/GenBank/DDBJ databases">
        <title>Wenzhouxiangella salilacus sp. nov., a novel bacterium isolated from a saline lake in Xinjiang Province, China.</title>
        <authorList>
            <person name="Han S."/>
        </authorList>
    </citation>
    <scope>NUCLEOTIDE SEQUENCE [LARGE SCALE GENOMIC DNA]</scope>
    <source>
        <strain evidence="1 2">XDB06</strain>
    </source>
</reference>
<dbReference type="AlphaFoldDB" id="A0A3E1K7E4"/>
<dbReference type="EMBL" id="QUZK01000041">
    <property type="protein sequence ID" value="RFF29956.1"/>
    <property type="molecule type" value="Genomic_DNA"/>
</dbReference>
<evidence type="ECO:0000313" key="2">
    <source>
        <dbReference type="Proteomes" id="UP000260351"/>
    </source>
</evidence>
<gene>
    <name evidence="1" type="ORF">DZC52_11030</name>
</gene>
<organism evidence="1 2">
    <name type="scientific">Wenzhouxiangella sediminis</name>
    <dbReference type="NCBI Taxonomy" id="1792836"/>
    <lineage>
        <taxon>Bacteria</taxon>
        <taxon>Pseudomonadati</taxon>
        <taxon>Pseudomonadota</taxon>
        <taxon>Gammaproteobacteria</taxon>
        <taxon>Chromatiales</taxon>
        <taxon>Wenzhouxiangellaceae</taxon>
        <taxon>Wenzhouxiangella</taxon>
    </lineage>
</organism>